<evidence type="ECO:0000313" key="2">
    <source>
        <dbReference type="Proteomes" id="UP001218188"/>
    </source>
</evidence>
<proteinExistence type="predicted"/>
<sequence length="92" mass="10276">MHRRRGHHVQPKSFSPFDVRLPQDVLQPNINDLDRTNTKCVGGVAPCARLKSFSPFDVQLPQDVLQPNINDLDRTNTKCVGGVAPYARLPSI</sequence>
<reference evidence="1" key="1">
    <citation type="submission" date="2023-03" db="EMBL/GenBank/DDBJ databases">
        <title>Massive genome expansion in bonnet fungi (Mycena s.s.) driven by repeated elements and novel gene families across ecological guilds.</title>
        <authorList>
            <consortium name="Lawrence Berkeley National Laboratory"/>
            <person name="Harder C.B."/>
            <person name="Miyauchi S."/>
            <person name="Viragh M."/>
            <person name="Kuo A."/>
            <person name="Thoen E."/>
            <person name="Andreopoulos B."/>
            <person name="Lu D."/>
            <person name="Skrede I."/>
            <person name="Drula E."/>
            <person name="Henrissat B."/>
            <person name="Morin E."/>
            <person name="Kohler A."/>
            <person name="Barry K."/>
            <person name="LaButti K."/>
            <person name="Morin E."/>
            <person name="Salamov A."/>
            <person name="Lipzen A."/>
            <person name="Mereny Z."/>
            <person name="Hegedus B."/>
            <person name="Baldrian P."/>
            <person name="Stursova M."/>
            <person name="Weitz H."/>
            <person name="Taylor A."/>
            <person name="Grigoriev I.V."/>
            <person name="Nagy L.G."/>
            <person name="Martin F."/>
            <person name="Kauserud H."/>
        </authorList>
    </citation>
    <scope>NUCLEOTIDE SEQUENCE</scope>
    <source>
        <strain evidence="1">CBHHK200</strain>
    </source>
</reference>
<dbReference type="EMBL" id="JARJCM010000072">
    <property type="protein sequence ID" value="KAJ7032579.1"/>
    <property type="molecule type" value="Genomic_DNA"/>
</dbReference>
<organism evidence="1 2">
    <name type="scientific">Mycena alexandri</name>
    <dbReference type="NCBI Taxonomy" id="1745969"/>
    <lineage>
        <taxon>Eukaryota</taxon>
        <taxon>Fungi</taxon>
        <taxon>Dikarya</taxon>
        <taxon>Basidiomycota</taxon>
        <taxon>Agaricomycotina</taxon>
        <taxon>Agaricomycetes</taxon>
        <taxon>Agaricomycetidae</taxon>
        <taxon>Agaricales</taxon>
        <taxon>Marasmiineae</taxon>
        <taxon>Mycenaceae</taxon>
        <taxon>Mycena</taxon>
    </lineage>
</organism>
<dbReference type="Proteomes" id="UP001218188">
    <property type="component" value="Unassembled WGS sequence"/>
</dbReference>
<dbReference type="AlphaFoldDB" id="A0AAD6SRV6"/>
<keyword evidence="2" id="KW-1185">Reference proteome</keyword>
<evidence type="ECO:0000313" key="1">
    <source>
        <dbReference type="EMBL" id="KAJ7032579.1"/>
    </source>
</evidence>
<accession>A0AAD6SRV6</accession>
<gene>
    <name evidence="1" type="ORF">C8F04DRAFT_1261874</name>
</gene>
<name>A0AAD6SRV6_9AGAR</name>
<protein>
    <submittedName>
        <fullName evidence="1">Uncharacterized protein</fullName>
    </submittedName>
</protein>
<comment type="caution">
    <text evidence="1">The sequence shown here is derived from an EMBL/GenBank/DDBJ whole genome shotgun (WGS) entry which is preliminary data.</text>
</comment>